<dbReference type="RefSeq" id="WP_258817257.1">
    <property type="nucleotide sequence ID" value="NZ_JANUGW010000009.1"/>
</dbReference>
<dbReference type="PANTHER" id="PTHR47199">
    <property type="entry name" value="PHOTOSYSTEM II STABILITY/ASSEMBLY FACTOR HCF136, CHLOROPLASTIC"/>
    <property type="match status" value="1"/>
</dbReference>
<evidence type="ECO:0000313" key="6">
    <source>
        <dbReference type="Proteomes" id="UP001204151"/>
    </source>
</evidence>
<feature type="signal peptide" evidence="3">
    <location>
        <begin position="1"/>
        <end position="20"/>
    </location>
</feature>
<protein>
    <submittedName>
        <fullName evidence="5">YCF48-related protein</fullName>
    </submittedName>
</protein>
<proteinExistence type="predicted"/>
<feature type="domain" description="Photosynthesis system II assembly factor Ycf48/Hcf136-like" evidence="4">
    <location>
        <begin position="132"/>
        <end position="274"/>
    </location>
</feature>
<dbReference type="InterPro" id="IPR015943">
    <property type="entry name" value="WD40/YVTN_repeat-like_dom_sf"/>
</dbReference>
<dbReference type="Pfam" id="PF14870">
    <property type="entry name" value="PSII_BNR"/>
    <property type="match status" value="1"/>
</dbReference>
<keyword evidence="2" id="KW-0604">Photosystem II</keyword>
<dbReference type="EMBL" id="JANUGW010000009">
    <property type="protein sequence ID" value="MCS0582674.1"/>
    <property type="molecule type" value="Genomic_DNA"/>
</dbReference>
<dbReference type="Gene3D" id="2.130.10.10">
    <property type="entry name" value="YVTN repeat-like/Quinoprotein amine dehydrogenase"/>
    <property type="match status" value="2"/>
</dbReference>
<keyword evidence="3" id="KW-0732">Signal</keyword>
<evidence type="ECO:0000259" key="4">
    <source>
        <dbReference type="Pfam" id="PF14870"/>
    </source>
</evidence>
<accession>A0ABT1ZRZ9</accession>
<reference evidence="5 6" key="1">
    <citation type="submission" date="2022-08" db="EMBL/GenBank/DDBJ databases">
        <title>Reclassification of Massilia species as members of the genera Telluria, Duganella, Pseudoduganella, Mokoshia gen. nov. and Zemynaea gen. nov. using orthogonal and non-orthogonal genome-based approaches.</title>
        <authorList>
            <person name="Bowman J.P."/>
        </authorList>
    </citation>
    <scope>NUCLEOTIDE SEQUENCE [LARGE SCALE GENOMIC DNA]</scope>
    <source>
        <strain evidence="5 6">JCM 31316</strain>
    </source>
</reference>
<evidence type="ECO:0000256" key="3">
    <source>
        <dbReference type="SAM" id="SignalP"/>
    </source>
</evidence>
<dbReference type="CDD" id="cd15482">
    <property type="entry name" value="Sialidase_non-viral"/>
    <property type="match status" value="1"/>
</dbReference>
<keyword evidence="6" id="KW-1185">Reference proteome</keyword>
<evidence type="ECO:0000256" key="1">
    <source>
        <dbReference type="ARBA" id="ARBA00022531"/>
    </source>
</evidence>
<dbReference type="SUPFAM" id="SSF110296">
    <property type="entry name" value="Oligoxyloglucan reducing end-specific cellobiohydrolase"/>
    <property type="match status" value="1"/>
</dbReference>
<feature type="chain" id="PRO_5047136114" evidence="3">
    <location>
        <begin position="21"/>
        <end position="325"/>
    </location>
</feature>
<dbReference type="Proteomes" id="UP001204151">
    <property type="component" value="Unassembled WGS sequence"/>
</dbReference>
<comment type="caution">
    <text evidence="5">The sequence shown here is derived from an EMBL/GenBank/DDBJ whole genome shotgun (WGS) entry which is preliminary data.</text>
</comment>
<keyword evidence="1" id="KW-0602">Photosynthesis</keyword>
<organism evidence="5 6">
    <name type="scientific">Massilia pinisoli</name>
    <dbReference type="NCBI Taxonomy" id="1772194"/>
    <lineage>
        <taxon>Bacteria</taxon>
        <taxon>Pseudomonadati</taxon>
        <taxon>Pseudomonadota</taxon>
        <taxon>Betaproteobacteria</taxon>
        <taxon>Burkholderiales</taxon>
        <taxon>Oxalobacteraceae</taxon>
        <taxon>Telluria group</taxon>
        <taxon>Massilia</taxon>
    </lineage>
</organism>
<dbReference type="PANTHER" id="PTHR47199:SF2">
    <property type="entry name" value="PHOTOSYSTEM II STABILITY_ASSEMBLY FACTOR HCF136, CHLOROPLASTIC"/>
    <property type="match status" value="1"/>
</dbReference>
<evidence type="ECO:0000256" key="2">
    <source>
        <dbReference type="ARBA" id="ARBA00023276"/>
    </source>
</evidence>
<sequence>MQPNRIIPILALVLCSARVAAIDDPAAGTPAMKRWPSMAPAQHVANAAQAPLLAATRAGNRIVAVGDHGVVLLSDDGKTYRQAKTVPVRSLLTSVQFLDDRRGYAAGHDGVVLATQDGGETWSLLRAMPGQEQPVLSFHFDSPQHGIAVGLYGWAIETRDGGRTWTERHIGTGEDSDRHLFHVFASGHGTLFIAAEAGALYRSADGGKSWQTLATGDKGSLWHGRALVDGTLLVCGMRGHLYRSRDDGLTWQAVQTHTTQSLTGIAQLADGSTVVAGMAGTVLRSTDGGATFALAQRTEREPLTAVIAAGAHPPVLLSMAGLVAR</sequence>
<evidence type="ECO:0000313" key="5">
    <source>
        <dbReference type="EMBL" id="MCS0582674.1"/>
    </source>
</evidence>
<gene>
    <name evidence="5" type="ORF">NX784_13820</name>
</gene>
<name>A0ABT1ZRZ9_9BURK</name>
<dbReference type="InterPro" id="IPR028203">
    <property type="entry name" value="PSII_CF48-like_dom"/>
</dbReference>